<comment type="caution">
    <text evidence="1">The sequence shown here is derived from an EMBL/GenBank/DDBJ whole genome shotgun (WGS) entry which is preliminary data.</text>
</comment>
<dbReference type="AlphaFoldDB" id="X1V6K1"/>
<dbReference type="EMBL" id="BARW01033270">
    <property type="protein sequence ID" value="GAJ07941.1"/>
    <property type="molecule type" value="Genomic_DNA"/>
</dbReference>
<sequence>MNVKIKSVEMREMKGLERVKVSKDINECSH</sequence>
<name>X1V6K1_9ZZZZ</name>
<reference evidence="1" key="1">
    <citation type="journal article" date="2014" name="Front. Microbiol.">
        <title>High frequency of phylogenetically diverse reductive dehalogenase-homologous genes in deep subseafloor sedimentary metagenomes.</title>
        <authorList>
            <person name="Kawai M."/>
            <person name="Futagami T."/>
            <person name="Toyoda A."/>
            <person name="Takaki Y."/>
            <person name="Nishi S."/>
            <person name="Hori S."/>
            <person name="Arai W."/>
            <person name="Tsubouchi T."/>
            <person name="Morono Y."/>
            <person name="Uchiyama I."/>
            <person name="Ito T."/>
            <person name="Fujiyama A."/>
            <person name="Inagaki F."/>
            <person name="Takami H."/>
        </authorList>
    </citation>
    <scope>NUCLEOTIDE SEQUENCE</scope>
    <source>
        <strain evidence="1">Expedition CK06-06</strain>
    </source>
</reference>
<organism evidence="1">
    <name type="scientific">marine sediment metagenome</name>
    <dbReference type="NCBI Taxonomy" id="412755"/>
    <lineage>
        <taxon>unclassified sequences</taxon>
        <taxon>metagenomes</taxon>
        <taxon>ecological metagenomes</taxon>
    </lineage>
</organism>
<feature type="non-terminal residue" evidence="1">
    <location>
        <position position="30"/>
    </location>
</feature>
<proteinExistence type="predicted"/>
<evidence type="ECO:0000313" key="1">
    <source>
        <dbReference type="EMBL" id="GAJ07941.1"/>
    </source>
</evidence>
<protein>
    <submittedName>
        <fullName evidence="1">Uncharacterized protein</fullName>
    </submittedName>
</protein>
<gene>
    <name evidence="1" type="ORF">S12H4_52432</name>
</gene>
<accession>X1V6K1</accession>